<comment type="caution">
    <text evidence="3">The sequence shown here is derived from an EMBL/GenBank/DDBJ whole genome shotgun (WGS) entry which is preliminary data.</text>
</comment>
<sequence length="384" mass="41128">MAYHSLTITPENTYAQESIEKDTILKSVSLTPYVNASEKRAAVTATIDDGALITICSLVVGHSESKVLNLPLKKGTKIVLGAEGCNDIDVLFYEVDDLSEEVDGFSEEGLGEKYLALSIEGGQTQTLKETTPIRILNAALKGTPTSERTVLLCGAGGASTPVATFLPGAKETEVLDLLFEANEEVALTAVGPNTIDVLVLRGTGYPEEVLEDAECSNECSAQCSAQGERRKTSPEIHPDDVQVKRIQLPEVVTVPETKTSPETNTVTVPETKTSPETNTEAKTDPETNTETIVDVSVVSEGIGRVIGRKSIISCKYRTILPIPEKEAEEVIPLRKAGEHRVLKYFADKIRGAREGSIMKATVTTAGSVAEYSISVGEIVQSVSC</sequence>
<accession>A0A177EBL8</accession>
<dbReference type="Gene3D" id="2.60.120.340">
    <property type="entry name" value="Nucleoplasmin core domain"/>
    <property type="match status" value="2"/>
</dbReference>
<reference evidence="3 4" key="1">
    <citation type="submission" date="2016-02" db="EMBL/GenBank/DDBJ databases">
        <title>Discovery of a natural microsporidian pathogen with a broad tissue tropism in Caenorhabditis elegans.</title>
        <authorList>
            <person name="Luallen R.J."/>
            <person name="Reinke A.W."/>
            <person name="Tong L."/>
            <person name="Botts M.R."/>
            <person name="Felix M.-A."/>
            <person name="Troemel E.R."/>
        </authorList>
    </citation>
    <scope>NUCLEOTIDE SEQUENCE [LARGE SCALE GENOMIC DNA]</scope>
    <source>
        <strain evidence="3 4">JUm2807</strain>
    </source>
</reference>
<dbReference type="Proteomes" id="UP000185944">
    <property type="component" value="Unassembled WGS sequence"/>
</dbReference>
<dbReference type="VEuPathDB" id="MicrosporidiaDB:NEDG_01410"/>
<feature type="region of interest" description="Disordered" evidence="1">
    <location>
        <begin position="257"/>
        <end position="287"/>
    </location>
</feature>
<dbReference type="AlphaFoldDB" id="A0A177EBL8"/>
<protein>
    <recommendedName>
        <fullName evidence="2">Nucleoplasmin-like domain-containing protein</fullName>
    </recommendedName>
</protein>
<dbReference type="OrthoDB" id="2195440at2759"/>
<proteinExistence type="predicted"/>
<feature type="domain" description="Nucleoplasmin-like" evidence="2">
    <location>
        <begin position="117"/>
        <end position="197"/>
    </location>
</feature>
<dbReference type="EMBL" id="LTDL01000041">
    <property type="protein sequence ID" value="OAG29337.1"/>
    <property type="molecule type" value="Genomic_DNA"/>
</dbReference>
<name>A0A177EBL8_9MICR</name>
<feature type="compositionally biased region" description="Polar residues" evidence="1">
    <location>
        <begin position="257"/>
        <end position="278"/>
    </location>
</feature>
<dbReference type="RefSeq" id="XP_067544016.1">
    <property type="nucleotide sequence ID" value="XM_067688828.1"/>
</dbReference>
<evidence type="ECO:0000313" key="3">
    <source>
        <dbReference type="EMBL" id="OAG29337.1"/>
    </source>
</evidence>
<evidence type="ECO:0000259" key="2">
    <source>
        <dbReference type="Pfam" id="PF17800"/>
    </source>
</evidence>
<dbReference type="Pfam" id="PF17800">
    <property type="entry name" value="NPL"/>
    <property type="match status" value="2"/>
</dbReference>
<feature type="domain" description="Nucleoplasmin-like" evidence="2">
    <location>
        <begin position="4"/>
        <end position="90"/>
    </location>
</feature>
<dbReference type="InterPro" id="IPR041232">
    <property type="entry name" value="NPL"/>
</dbReference>
<gene>
    <name evidence="3" type="ORF">NEDG_01410</name>
</gene>
<evidence type="ECO:0000256" key="1">
    <source>
        <dbReference type="SAM" id="MobiDB-lite"/>
    </source>
</evidence>
<evidence type="ECO:0000313" key="4">
    <source>
        <dbReference type="Proteomes" id="UP000185944"/>
    </source>
</evidence>
<dbReference type="GeneID" id="93647760"/>
<organism evidence="3 4">
    <name type="scientific">Nematocida displodere</name>
    <dbReference type="NCBI Taxonomy" id="1805483"/>
    <lineage>
        <taxon>Eukaryota</taxon>
        <taxon>Fungi</taxon>
        <taxon>Fungi incertae sedis</taxon>
        <taxon>Microsporidia</taxon>
        <taxon>Nematocida</taxon>
    </lineage>
</organism>
<keyword evidence="4" id="KW-1185">Reference proteome</keyword>